<protein>
    <submittedName>
        <fullName evidence="3">Thiosulfate/3-mercaptopyruvate sulfurtransferase</fullName>
    </submittedName>
</protein>
<sequence>MSTPSRRHAGFRTDLPRWRQLVAPGWLAAVLAGEAVGAAPASGWLLIEAGCGERAGFVAGHIPGAAYLDTAEVEAPPLWNKVADDALLALLLARGIRHDSTVILYGRNQLAAARCAHLLLYAGVADVRLVDGGFGAWQAGGLPCEGGAGRAAMPATGFGAAFPSRPDYLIGIGAARALLAQPGGVLASIRSEAEFLGRISGYSYIAARGDIPGARWGRAGEDGDINSMSAYQEADGTMRPAADIAAFWGQAGIVPSRRIAFYCGTGWRASLAFFYAWLMGFENICVYDGGWLEWSADGGAGTACRVA</sequence>
<feature type="domain" description="Rhodanese" evidence="2">
    <location>
        <begin position="52"/>
        <end position="146"/>
    </location>
</feature>
<dbReference type="Pfam" id="PF00581">
    <property type="entry name" value="Rhodanese"/>
    <property type="match status" value="2"/>
</dbReference>
<dbReference type="InterPro" id="IPR036873">
    <property type="entry name" value="Rhodanese-like_dom_sf"/>
</dbReference>
<gene>
    <name evidence="3" type="ORF">IP91_01305</name>
</gene>
<accession>A0A562RMF4</accession>
<organism evidence="3 4">
    <name type="scientific">Pseudoduganella lurida</name>
    <dbReference type="NCBI Taxonomy" id="1036180"/>
    <lineage>
        <taxon>Bacteria</taxon>
        <taxon>Pseudomonadati</taxon>
        <taxon>Pseudomonadota</taxon>
        <taxon>Betaproteobacteria</taxon>
        <taxon>Burkholderiales</taxon>
        <taxon>Oxalobacteraceae</taxon>
        <taxon>Telluria group</taxon>
        <taxon>Pseudoduganella</taxon>
    </lineage>
</organism>
<dbReference type="PANTHER" id="PTHR43855:SF1">
    <property type="entry name" value="THIOSULFATE SULFURTRANSFERASE"/>
    <property type="match status" value="1"/>
</dbReference>
<dbReference type="PROSITE" id="PS00380">
    <property type="entry name" value="RHODANESE_1"/>
    <property type="match status" value="1"/>
</dbReference>
<name>A0A562RMF4_9BURK</name>
<dbReference type="PROSITE" id="PS50206">
    <property type="entry name" value="RHODANESE_3"/>
    <property type="match status" value="2"/>
</dbReference>
<reference evidence="3 4" key="1">
    <citation type="journal article" date="2015" name="Stand. Genomic Sci.">
        <title>Genomic Encyclopedia of Bacterial and Archaeal Type Strains, Phase III: the genomes of soil and plant-associated and newly described type strains.</title>
        <authorList>
            <person name="Whitman W.B."/>
            <person name="Woyke T."/>
            <person name="Klenk H.P."/>
            <person name="Zhou Y."/>
            <person name="Lilburn T.G."/>
            <person name="Beck B.J."/>
            <person name="De Vos P."/>
            <person name="Vandamme P."/>
            <person name="Eisen J.A."/>
            <person name="Garrity G."/>
            <person name="Hugenholtz P."/>
            <person name="Kyrpides N.C."/>
        </authorList>
    </citation>
    <scope>NUCLEOTIDE SEQUENCE [LARGE SCALE GENOMIC DNA]</scope>
    <source>
        <strain evidence="3 4">CGMCC 1.10822</strain>
    </source>
</reference>
<dbReference type="Gene3D" id="3.40.250.10">
    <property type="entry name" value="Rhodanese-like domain"/>
    <property type="match status" value="2"/>
</dbReference>
<keyword evidence="4" id="KW-1185">Reference proteome</keyword>
<dbReference type="AlphaFoldDB" id="A0A562RMF4"/>
<dbReference type="PANTHER" id="PTHR43855">
    <property type="entry name" value="THIOSULFATE SULFURTRANSFERASE"/>
    <property type="match status" value="1"/>
</dbReference>
<evidence type="ECO:0000313" key="4">
    <source>
        <dbReference type="Proteomes" id="UP000318431"/>
    </source>
</evidence>
<proteinExistence type="predicted"/>
<dbReference type="SUPFAM" id="SSF52821">
    <property type="entry name" value="Rhodanese/Cell cycle control phosphatase"/>
    <property type="match status" value="2"/>
</dbReference>
<keyword evidence="3" id="KW-0670">Pyruvate</keyword>
<evidence type="ECO:0000259" key="2">
    <source>
        <dbReference type="PROSITE" id="PS50206"/>
    </source>
</evidence>
<keyword evidence="1" id="KW-0677">Repeat</keyword>
<comment type="caution">
    <text evidence="3">The sequence shown here is derived from an EMBL/GenBank/DDBJ whole genome shotgun (WGS) entry which is preliminary data.</text>
</comment>
<keyword evidence="3" id="KW-0808">Transferase</keyword>
<evidence type="ECO:0000256" key="1">
    <source>
        <dbReference type="ARBA" id="ARBA00022737"/>
    </source>
</evidence>
<dbReference type="InterPro" id="IPR001307">
    <property type="entry name" value="Thiosulphate_STrfase_CS"/>
</dbReference>
<dbReference type="Proteomes" id="UP000318431">
    <property type="component" value="Unassembled WGS sequence"/>
</dbReference>
<dbReference type="EMBL" id="VLLB01000001">
    <property type="protein sequence ID" value="TWI70221.1"/>
    <property type="molecule type" value="Genomic_DNA"/>
</dbReference>
<feature type="domain" description="Rhodanese" evidence="2">
    <location>
        <begin position="180"/>
        <end position="303"/>
    </location>
</feature>
<dbReference type="RefSeq" id="WP_229473948.1">
    <property type="nucleotide sequence ID" value="NZ_VLLB01000001.1"/>
</dbReference>
<evidence type="ECO:0000313" key="3">
    <source>
        <dbReference type="EMBL" id="TWI70221.1"/>
    </source>
</evidence>
<dbReference type="SMART" id="SM00450">
    <property type="entry name" value="RHOD"/>
    <property type="match status" value="2"/>
</dbReference>
<dbReference type="GO" id="GO:0004792">
    <property type="term" value="F:thiosulfate-cyanide sulfurtransferase activity"/>
    <property type="evidence" value="ECO:0007669"/>
    <property type="project" value="InterPro"/>
</dbReference>
<dbReference type="InterPro" id="IPR001763">
    <property type="entry name" value="Rhodanese-like_dom"/>
</dbReference>
<dbReference type="InterPro" id="IPR051126">
    <property type="entry name" value="Thiosulfate_sulfurtransferase"/>
</dbReference>